<dbReference type="Pfam" id="PF03975">
    <property type="entry name" value="CheD"/>
    <property type="match status" value="1"/>
</dbReference>
<comment type="catalytic activity">
    <reaction evidence="3">
        <text>L-glutaminyl-[protein] + H2O = L-glutamyl-[protein] + NH4(+)</text>
        <dbReference type="Rhea" id="RHEA:16441"/>
        <dbReference type="Rhea" id="RHEA-COMP:10207"/>
        <dbReference type="Rhea" id="RHEA-COMP:10208"/>
        <dbReference type="ChEBI" id="CHEBI:15377"/>
        <dbReference type="ChEBI" id="CHEBI:28938"/>
        <dbReference type="ChEBI" id="CHEBI:29973"/>
        <dbReference type="ChEBI" id="CHEBI:30011"/>
        <dbReference type="EC" id="3.5.1.44"/>
    </reaction>
</comment>
<keyword evidence="1 3" id="KW-0145">Chemotaxis</keyword>
<dbReference type="STRING" id="1121449.SAMN02745704_02515"/>
<evidence type="ECO:0000313" key="5">
    <source>
        <dbReference type="Proteomes" id="UP000190027"/>
    </source>
</evidence>
<dbReference type="EC" id="3.5.1.44" evidence="3"/>
<evidence type="ECO:0000256" key="3">
    <source>
        <dbReference type="HAMAP-Rule" id="MF_01440"/>
    </source>
</evidence>
<dbReference type="InterPro" id="IPR005659">
    <property type="entry name" value="Chemorcpt_Glu_NH3ase_CheD"/>
</dbReference>
<dbReference type="AlphaFoldDB" id="A0A1T4XWQ1"/>
<dbReference type="Gene3D" id="3.30.1330.200">
    <property type="match status" value="1"/>
</dbReference>
<evidence type="ECO:0000256" key="2">
    <source>
        <dbReference type="ARBA" id="ARBA00022801"/>
    </source>
</evidence>
<dbReference type="Proteomes" id="UP000190027">
    <property type="component" value="Unassembled WGS sequence"/>
</dbReference>
<organism evidence="4 5">
    <name type="scientific">Paucidesulfovibrio gracilis DSM 16080</name>
    <dbReference type="NCBI Taxonomy" id="1121449"/>
    <lineage>
        <taxon>Bacteria</taxon>
        <taxon>Pseudomonadati</taxon>
        <taxon>Thermodesulfobacteriota</taxon>
        <taxon>Desulfovibrionia</taxon>
        <taxon>Desulfovibrionales</taxon>
        <taxon>Desulfovibrionaceae</taxon>
        <taxon>Paucidesulfovibrio</taxon>
    </lineage>
</organism>
<dbReference type="PANTHER" id="PTHR35147:SF1">
    <property type="entry name" value="CHEMORECEPTOR GLUTAMINE DEAMIDASE CHED-RELATED"/>
    <property type="match status" value="1"/>
</dbReference>
<dbReference type="HAMAP" id="MF_01440">
    <property type="entry name" value="CheD"/>
    <property type="match status" value="1"/>
</dbReference>
<evidence type="ECO:0000313" key="4">
    <source>
        <dbReference type="EMBL" id="SKA93833.1"/>
    </source>
</evidence>
<dbReference type="InterPro" id="IPR038592">
    <property type="entry name" value="CheD-like_sf"/>
</dbReference>
<keyword evidence="2 3" id="KW-0378">Hydrolase</keyword>
<dbReference type="CDD" id="cd16352">
    <property type="entry name" value="CheD"/>
    <property type="match status" value="1"/>
</dbReference>
<dbReference type="PANTHER" id="PTHR35147">
    <property type="entry name" value="CHEMORECEPTOR GLUTAMINE DEAMIDASE CHED-RELATED"/>
    <property type="match status" value="1"/>
</dbReference>
<reference evidence="4 5" key="1">
    <citation type="submission" date="2017-02" db="EMBL/GenBank/DDBJ databases">
        <authorList>
            <person name="Peterson S.W."/>
        </authorList>
    </citation>
    <scope>NUCLEOTIDE SEQUENCE [LARGE SCALE GENOMIC DNA]</scope>
    <source>
        <strain evidence="4 5">DSM 16080</strain>
    </source>
</reference>
<dbReference type="EMBL" id="FUYC01000018">
    <property type="protein sequence ID" value="SKA93833.1"/>
    <property type="molecule type" value="Genomic_DNA"/>
</dbReference>
<comment type="similarity">
    <text evidence="3">Belongs to the CheD family.</text>
</comment>
<dbReference type="InterPro" id="IPR011324">
    <property type="entry name" value="Cytotoxic_necrot_fac-like_cat"/>
</dbReference>
<evidence type="ECO:0000256" key="1">
    <source>
        <dbReference type="ARBA" id="ARBA00022500"/>
    </source>
</evidence>
<name>A0A1T4XWQ1_9BACT</name>
<comment type="function">
    <text evidence="3">Probably deamidates glutamine residues to glutamate on methyl-accepting chemotaxis receptors (MCPs), playing an important role in chemotaxis.</text>
</comment>
<proteinExistence type="inferred from homology"/>
<dbReference type="GO" id="GO:0050568">
    <property type="term" value="F:protein-glutamine glutaminase activity"/>
    <property type="evidence" value="ECO:0007669"/>
    <property type="project" value="UniProtKB-UniRule"/>
</dbReference>
<protein>
    <recommendedName>
        <fullName evidence="3">Probable chemoreceptor glutamine deamidase CheD</fullName>
        <ecNumber evidence="3">3.5.1.44</ecNumber>
    </recommendedName>
</protein>
<gene>
    <name evidence="3" type="primary">cheD</name>
    <name evidence="4" type="ORF">SAMN02745704_02515</name>
</gene>
<dbReference type="RefSeq" id="WP_234990739.1">
    <property type="nucleotide sequence ID" value="NZ_FUYC01000018.1"/>
</dbReference>
<keyword evidence="5" id="KW-1185">Reference proteome</keyword>
<sequence>MVLKPEPRQLVVSISDMKYSVRPEEMIVTYSLGSCLGITAYDPGKRIGAMMHALLPNANASPEKAARTPYMFVTVGFRAMVARLENLGAVRRRLVIKAAGGSDMRGDNVFRTGERNTAALHQVLQEERLRLTAQEVGGTIPRTMFLHLDSGEVVIKTFGKRRNI</sequence>
<dbReference type="SUPFAM" id="SSF64438">
    <property type="entry name" value="CNF1/YfiH-like putative cysteine hydrolases"/>
    <property type="match status" value="1"/>
</dbReference>
<dbReference type="GO" id="GO:0006935">
    <property type="term" value="P:chemotaxis"/>
    <property type="evidence" value="ECO:0007669"/>
    <property type="project" value="UniProtKB-UniRule"/>
</dbReference>
<accession>A0A1T4XWQ1</accession>